<accession>A0A0M4D4S2</accession>
<dbReference type="Proteomes" id="UP000057158">
    <property type="component" value="Chromosome"/>
</dbReference>
<keyword evidence="3" id="KW-1185">Reference proteome</keyword>
<organism evidence="2 3">
    <name type="scientific">Desulfuromonas soudanensis</name>
    <dbReference type="NCBI Taxonomy" id="1603606"/>
    <lineage>
        <taxon>Bacteria</taxon>
        <taxon>Pseudomonadati</taxon>
        <taxon>Thermodesulfobacteriota</taxon>
        <taxon>Desulfuromonadia</taxon>
        <taxon>Desulfuromonadales</taxon>
        <taxon>Desulfuromonadaceae</taxon>
        <taxon>Desulfuromonas</taxon>
    </lineage>
</organism>
<gene>
    <name evidence="2" type="ORF">DSOUD_0848</name>
</gene>
<evidence type="ECO:0000256" key="1">
    <source>
        <dbReference type="SAM" id="MobiDB-lite"/>
    </source>
</evidence>
<evidence type="ECO:0000313" key="3">
    <source>
        <dbReference type="Proteomes" id="UP000057158"/>
    </source>
</evidence>
<dbReference type="PATRIC" id="fig|1603606.3.peg.930"/>
<dbReference type="KEGG" id="des:DSOUD_0848"/>
<dbReference type="AlphaFoldDB" id="A0A0M4D4S2"/>
<dbReference type="STRING" id="1603606.DSOUD_0848"/>
<dbReference type="EMBL" id="CP010802">
    <property type="protein sequence ID" value="ALC15635.1"/>
    <property type="molecule type" value="Genomic_DNA"/>
</dbReference>
<name>A0A0M4D4S2_9BACT</name>
<feature type="region of interest" description="Disordered" evidence="1">
    <location>
        <begin position="116"/>
        <end position="135"/>
    </location>
</feature>
<protein>
    <submittedName>
        <fullName evidence="2">Uncharacterized protein</fullName>
    </submittedName>
</protein>
<proteinExistence type="predicted"/>
<sequence length="261" mass="28198">MQLTCPCCFAAFPVEAALESAAGRELMGVLAQAGPLARPLAAYLGCFRSASRALAWERALRLAREVMDLTGDQRALATALGQTVEALRSKRERGDARPLKNNNYLKQVLESVAATDQPARSDLTDRSDQAAPAAKGKRRQAIELLAAWAGDDWLRIEIAHGLSALTALPHLAPPGTDAVEMTAGVYETVIRRRVNIVEVDRGRVTEAFGELLKNSLKEWPEPSAVIAHLPRRPERHKLAADPSADDRAAALSAMAAIRAKL</sequence>
<reference evidence="2 3" key="1">
    <citation type="submission" date="2015-07" db="EMBL/GenBank/DDBJ databases">
        <title>Isolation and Genomic Characterization of a Novel Halophilic Metal-Reducing Deltaproteobacterium from the Deep Subsurface.</title>
        <authorList>
            <person name="Badalamenti J.P."/>
            <person name="Summers Z.M."/>
            <person name="Gralnick J.A."/>
            <person name="Bond D.R."/>
        </authorList>
    </citation>
    <scope>NUCLEOTIDE SEQUENCE [LARGE SCALE GENOMIC DNA]</scope>
    <source>
        <strain evidence="2 3">WTL</strain>
    </source>
</reference>
<evidence type="ECO:0000313" key="2">
    <source>
        <dbReference type="EMBL" id="ALC15635.1"/>
    </source>
</evidence>